<reference evidence="2" key="1">
    <citation type="submission" date="2010-05" db="EMBL/GenBank/DDBJ databases">
        <title>The Genome Sequence of Magnaporthe poae strain ATCC 64411.</title>
        <authorList>
            <consortium name="The Broad Institute Genome Sequencing Platform"/>
            <consortium name="Broad Institute Genome Sequencing Center for Infectious Disease"/>
            <person name="Ma L.-J."/>
            <person name="Dead R."/>
            <person name="Young S."/>
            <person name="Zeng Q."/>
            <person name="Koehrsen M."/>
            <person name="Alvarado L."/>
            <person name="Berlin A."/>
            <person name="Chapman S.B."/>
            <person name="Chen Z."/>
            <person name="Freedman E."/>
            <person name="Gellesch M."/>
            <person name="Goldberg J."/>
            <person name="Griggs A."/>
            <person name="Gujja S."/>
            <person name="Heilman E.R."/>
            <person name="Heiman D."/>
            <person name="Hepburn T."/>
            <person name="Howarth C."/>
            <person name="Jen D."/>
            <person name="Larson L."/>
            <person name="Mehta T."/>
            <person name="Neiman D."/>
            <person name="Pearson M."/>
            <person name="Roberts A."/>
            <person name="Saif S."/>
            <person name="Shea T."/>
            <person name="Shenoy N."/>
            <person name="Sisk P."/>
            <person name="Stolte C."/>
            <person name="Sykes S."/>
            <person name="Walk T."/>
            <person name="White J."/>
            <person name="Yandava C."/>
            <person name="Haas B."/>
            <person name="Nusbaum C."/>
            <person name="Birren B."/>
        </authorList>
    </citation>
    <scope>NUCLEOTIDE SEQUENCE</scope>
    <source>
        <strain evidence="2">ATCC 64411</strain>
    </source>
</reference>
<reference evidence="3" key="4">
    <citation type="journal article" date="2015" name="G3 (Bethesda)">
        <title>Genome sequences of three phytopathogenic species of the Magnaporthaceae family of fungi.</title>
        <authorList>
            <person name="Okagaki L.H."/>
            <person name="Nunes C.C."/>
            <person name="Sailsbery J."/>
            <person name="Clay B."/>
            <person name="Brown D."/>
            <person name="John T."/>
            <person name="Oh Y."/>
            <person name="Young N."/>
            <person name="Fitzgerald M."/>
            <person name="Haas B.J."/>
            <person name="Zeng Q."/>
            <person name="Young S."/>
            <person name="Adiconis X."/>
            <person name="Fan L."/>
            <person name="Levin J.Z."/>
            <person name="Mitchell T.K."/>
            <person name="Okubara P.A."/>
            <person name="Farman M.L."/>
            <person name="Kohn L.M."/>
            <person name="Birren B."/>
            <person name="Ma L.-J."/>
            <person name="Dean R.A."/>
        </authorList>
    </citation>
    <scope>NUCLEOTIDE SEQUENCE</scope>
    <source>
        <strain evidence="3">ATCC 64411 / 73-15</strain>
    </source>
</reference>
<reference evidence="3" key="5">
    <citation type="submission" date="2015-06" db="UniProtKB">
        <authorList>
            <consortium name="EnsemblFungi"/>
        </authorList>
    </citation>
    <scope>IDENTIFICATION</scope>
    <source>
        <strain evidence="3">ATCC 64411</strain>
    </source>
</reference>
<feature type="region of interest" description="Disordered" evidence="1">
    <location>
        <begin position="122"/>
        <end position="183"/>
    </location>
</feature>
<evidence type="ECO:0000256" key="1">
    <source>
        <dbReference type="SAM" id="MobiDB-lite"/>
    </source>
</evidence>
<dbReference type="EnsemblFungi" id="MAPG_03214T0">
    <property type="protein sequence ID" value="MAPG_03214T0"/>
    <property type="gene ID" value="MAPG_03214"/>
</dbReference>
<feature type="region of interest" description="Disordered" evidence="1">
    <location>
        <begin position="21"/>
        <end position="41"/>
    </location>
</feature>
<evidence type="ECO:0000313" key="2">
    <source>
        <dbReference type="EMBL" id="KLU84169.1"/>
    </source>
</evidence>
<dbReference type="VEuPathDB" id="FungiDB:MAPG_03214"/>
<reference evidence="4" key="2">
    <citation type="submission" date="2010-05" db="EMBL/GenBank/DDBJ databases">
        <title>The genome sequence of Magnaporthe poae strain ATCC 64411.</title>
        <authorList>
            <person name="Ma L.-J."/>
            <person name="Dead R."/>
            <person name="Young S."/>
            <person name="Zeng Q."/>
            <person name="Koehrsen M."/>
            <person name="Alvarado L."/>
            <person name="Berlin A."/>
            <person name="Chapman S.B."/>
            <person name="Chen Z."/>
            <person name="Freedman E."/>
            <person name="Gellesch M."/>
            <person name="Goldberg J."/>
            <person name="Griggs A."/>
            <person name="Gujja S."/>
            <person name="Heilman E.R."/>
            <person name="Heiman D."/>
            <person name="Hepburn T."/>
            <person name="Howarth C."/>
            <person name="Jen D."/>
            <person name="Larson L."/>
            <person name="Mehta T."/>
            <person name="Neiman D."/>
            <person name="Pearson M."/>
            <person name="Roberts A."/>
            <person name="Saif S."/>
            <person name="Shea T."/>
            <person name="Shenoy N."/>
            <person name="Sisk P."/>
            <person name="Stolte C."/>
            <person name="Sykes S."/>
            <person name="Walk T."/>
            <person name="White J."/>
            <person name="Yandava C."/>
            <person name="Haas B."/>
            <person name="Nusbaum C."/>
            <person name="Birren B."/>
        </authorList>
    </citation>
    <scope>NUCLEOTIDE SEQUENCE [LARGE SCALE GENOMIC DNA]</scope>
    <source>
        <strain evidence="4">ATCC 64411 / 73-15</strain>
    </source>
</reference>
<dbReference type="eggNOG" id="ENOG502RNBA">
    <property type="taxonomic scope" value="Eukaryota"/>
</dbReference>
<feature type="compositionally biased region" description="Basic and acidic residues" evidence="1">
    <location>
        <begin position="74"/>
        <end position="88"/>
    </location>
</feature>
<sequence length="374" mass="41691">MLPGSDASYFRRWLVSLSGITTGEEPIPSTPLRAPAAQGREETLDWMQSQTPEEREAASRRLEAVIAMTEARARAGERQTGLTEHRDVQIPQDGSRPLEDVAPVLPQFTPEDGFESLSRSVLSEPVFRDDDGPTTTTNLTPPPAAWCPPGHRNSRDNEVGVSTPGPSRAQPPPEPRSPSPSSCNCSVQRSMRLVSELASYLCIPSTSVADVLRYVVELDRLRVSLALQYPQDAARFNIIDWSEALSADTAAALRGRRRSRCWCAAPRVLRFWVRLLALFDLRGIPEALDVIRRREDLFPLLADKERKRRVKSKARAWDFPGIRPYRLTGVLAVYDVGFPLITSGSPKQKVAVARVREWKPPGRSTLHISENIDI</sequence>
<organism evidence="3 4">
    <name type="scientific">Magnaporthiopsis poae (strain ATCC 64411 / 73-15)</name>
    <name type="common">Kentucky bluegrass fungus</name>
    <name type="synonym">Magnaporthe poae</name>
    <dbReference type="NCBI Taxonomy" id="644358"/>
    <lineage>
        <taxon>Eukaryota</taxon>
        <taxon>Fungi</taxon>
        <taxon>Dikarya</taxon>
        <taxon>Ascomycota</taxon>
        <taxon>Pezizomycotina</taxon>
        <taxon>Sordariomycetes</taxon>
        <taxon>Sordariomycetidae</taxon>
        <taxon>Magnaporthales</taxon>
        <taxon>Magnaporthaceae</taxon>
        <taxon>Magnaporthiopsis</taxon>
    </lineage>
</organism>
<dbReference type="Proteomes" id="UP000011715">
    <property type="component" value="Unassembled WGS sequence"/>
</dbReference>
<feature type="region of interest" description="Disordered" evidence="1">
    <location>
        <begin position="74"/>
        <end position="100"/>
    </location>
</feature>
<proteinExistence type="predicted"/>
<gene>
    <name evidence="2" type="ORF">MAPG_03214</name>
</gene>
<evidence type="ECO:0000313" key="3">
    <source>
        <dbReference type="EnsemblFungi" id="MAPG_03214T0"/>
    </source>
</evidence>
<name>A0A0C4DTE8_MAGP6</name>
<keyword evidence="4" id="KW-1185">Reference proteome</keyword>
<reference evidence="2" key="3">
    <citation type="submission" date="2011-03" db="EMBL/GenBank/DDBJ databases">
        <title>Annotation of Magnaporthe poae ATCC 64411.</title>
        <authorList>
            <person name="Ma L.-J."/>
            <person name="Dead R."/>
            <person name="Young S.K."/>
            <person name="Zeng Q."/>
            <person name="Gargeya S."/>
            <person name="Fitzgerald M."/>
            <person name="Haas B."/>
            <person name="Abouelleil A."/>
            <person name="Alvarado L."/>
            <person name="Arachchi H.M."/>
            <person name="Berlin A."/>
            <person name="Brown A."/>
            <person name="Chapman S.B."/>
            <person name="Chen Z."/>
            <person name="Dunbar C."/>
            <person name="Freedman E."/>
            <person name="Gearin G."/>
            <person name="Gellesch M."/>
            <person name="Goldberg J."/>
            <person name="Griggs A."/>
            <person name="Gujja S."/>
            <person name="Heiman D."/>
            <person name="Howarth C."/>
            <person name="Larson L."/>
            <person name="Lui A."/>
            <person name="MacDonald P.J.P."/>
            <person name="Mehta T."/>
            <person name="Montmayeur A."/>
            <person name="Murphy C."/>
            <person name="Neiman D."/>
            <person name="Pearson M."/>
            <person name="Priest M."/>
            <person name="Roberts A."/>
            <person name="Saif S."/>
            <person name="Shea T."/>
            <person name="Shenoy N."/>
            <person name="Sisk P."/>
            <person name="Stolte C."/>
            <person name="Sykes S."/>
            <person name="Yandava C."/>
            <person name="Wortman J."/>
            <person name="Nusbaum C."/>
            <person name="Birren B."/>
        </authorList>
    </citation>
    <scope>NUCLEOTIDE SEQUENCE</scope>
    <source>
        <strain evidence="2">ATCC 64411</strain>
    </source>
</reference>
<dbReference type="AlphaFoldDB" id="A0A0C4DTE8"/>
<protein>
    <submittedName>
        <fullName evidence="2 3">Uncharacterized protein</fullName>
    </submittedName>
</protein>
<dbReference type="EMBL" id="ADBL01000780">
    <property type="status" value="NOT_ANNOTATED_CDS"/>
    <property type="molecule type" value="Genomic_DNA"/>
</dbReference>
<dbReference type="EMBL" id="GL876967">
    <property type="protein sequence ID" value="KLU84169.1"/>
    <property type="molecule type" value="Genomic_DNA"/>
</dbReference>
<accession>A0A0C4DTE8</accession>
<evidence type="ECO:0000313" key="4">
    <source>
        <dbReference type="Proteomes" id="UP000011715"/>
    </source>
</evidence>
<feature type="compositionally biased region" description="Pro residues" evidence="1">
    <location>
        <begin position="169"/>
        <end position="178"/>
    </location>
</feature>